<proteinExistence type="predicted"/>
<reference evidence="1" key="1">
    <citation type="submission" date="2020-05" db="EMBL/GenBank/DDBJ databases">
        <authorList>
            <person name="Chiriac C."/>
            <person name="Salcher M."/>
            <person name="Ghai R."/>
            <person name="Kavagutti S V."/>
        </authorList>
    </citation>
    <scope>NUCLEOTIDE SEQUENCE</scope>
</reference>
<evidence type="ECO:0000313" key="1">
    <source>
        <dbReference type="EMBL" id="CAB5078007.1"/>
    </source>
</evidence>
<name>A0A6J7VPX2_9ZZZZ</name>
<accession>A0A6J7VPX2</accession>
<organism evidence="1">
    <name type="scientific">freshwater metagenome</name>
    <dbReference type="NCBI Taxonomy" id="449393"/>
    <lineage>
        <taxon>unclassified sequences</taxon>
        <taxon>metagenomes</taxon>
        <taxon>ecological metagenomes</taxon>
    </lineage>
</organism>
<gene>
    <name evidence="1" type="ORF">UFOPK4371_01292</name>
</gene>
<sequence>MDDVDSVRASLSEQGIEGCFVTFFCGACEPVGRTDLLCDFECERNVLSFDGPHWMHHHEFIVGKVVPCSFTNSVAHRGVDIETVTDGRRREASVKELLACEFIDCDVAPLPAFSLLTGREFSDIGVAAALPRRIVVMPDRWQALTGSGHSD</sequence>
<dbReference type="EMBL" id="CAFBRD010000077">
    <property type="protein sequence ID" value="CAB5078007.1"/>
    <property type="molecule type" value="Genomic_DNA"/>
</dbReference>
<dbReference type="AlphaFoldDB" id="A0A6J7VPX2"/>
<protein>
    <submittedName>
        <fullName evidence="1">Unannotated protein</fullName>
    </submittedName>
</protein>